<comment type="caution">
    <text evidence="5">The sequence shown here is derived from an EMBL/GenBank/DDBJ whole genome shotgun (WGS) entry which is preliminary data.</text>
</comment>
<accession>A0A2T4IGI9</accession>
<dbReference type="PROSITE" id="PS51257">
    <property type="entry name" value="PROKAR_LIPOPROTEIN"/>
    <property type="match status" value="1"/>
</dbReference>
<protein>
    <submittedName>
        <fullName evidence="5">Pilus (MSHA type) biogenesis protein MshL</fullName>
    </submittedName>
</protein>
<dbReference type="GO" id="GO:0009297">
    <property type="term" value="P:pilus assembly"/>
    <property type="evidence" value="ECO:0007669"/>
    <property type="project" value="InterPro"/>
</dbReference>
<feature type="domain" description="Type II/III secretion system secretin-like" evidence="3">
    <location>
        <begin position="361"/>
        <end position="538"/>
    </location>
</feature>
<reference evidence="5 6" key="1">
    <citation type="submission" date="2018-03" db="EMBL/GenBank/DDBJ databases">
        <authorList>
            <person name="Keele B.F."/>
        </authorList>
    </citation>
    <scope>NUCLEOTIDE SEQUENCE [LARGE SCALE GENOMIC DNA]</scope>
    <source>
        <strain evidence="5 6">D20</strain>
    </source>
</reference>
<proteinExistence type="predicted"/>
<gene>
    <name evidence="5" type="ORF">C8261_08440</name>
</gene>
<evidence type="ECO:0000313" key="6">
    <source>
        <dbReference type="Proteomes" id="UP000241193"/>
    </source>
</evidence>
<dbReference type="OrthoDB" id="9779724at2"/>
<dbReference type="InterPro" id="IPR013358">
    <property type="entry name" value="Pilus_biogenesis_MshL"/>
</dbReference>
<dbReference type="AlphaFoldDB" id="A0A2T4IGI9"/>
<keyword evidence="6" id="KW-1185">Reference proteome</keyword>
<feature type="region of interest" description="Disordered" evidence="1">
    <location>
        <begin position="163"/>
        <end position="195"/>
    </location>
</feature>
<dbReference type="Pfam" id="PF00263">
    <property type="entry name" value="Secretin"/>
    <property type="match status" value="1"/>
</dbReference>
<name>A0A2T4IGI9_9RHOO</name>
<evidence type="ECO:0000256" key="1">
    <source>
        <dbReference type="SAM" id="MobiDB-lite"/>
    </source>
</evidence>
<dbReference type="InterPro" id="IPR001775">
    <property type="entry name" value="GspD/PilQ"/>
</dbReference>
<dbReference type="GO" id="GO:0015627">
    <property type="term" value="C:type II protein secretion system complex"/>
    <property type="evidence" value="ECO:0007669"/>
    <property type="project" value="TreeGrafter"/>
</dbReference>
<feature type="compositionally biased region" description="Low complexity" evidence="1">
    <location>
        <begin position="179"/>
        <end position="188"/>
    </location>
</feature>
<dbReference type="InterPro" id="IPR050810">
    <property type="entry name" value="Bact_Secretion_Sys_Channel"/>
</dbReference>
<dbReference type="NCBIfam" id="TIGR02519">
    <property type="entry name" value="pilus_MshL"/>
    <property type="match status" value="1"/>
</dbReference>
<dbReference type="PANTHER" id="PTHR30332:SF17">
    <property type="entry name" value="TYPE IV PILIATION SYSTEM PROTEIN DR_0774-RELATED"/>
    <property type="match status" value="1"/>
</dbReference>
<evidence type="ECO:0000259" key="3">
    <source>
        <dbReference type="Pfam" id="PF00263"/>
    </source>
</evidence>
<organism evidence="5 6">
    <name type="scientific">Pseudothauera lacus</name>
    <dbReference type="NCBI Taxonomy" id="2136175"/>
    <lineage>
        <taxon>Bacteria</taxon>
        <taxon>Pseudomonadati</taxon>
        <taxon>Pseudomonadota</taxon>
        <taxon>Betaproteobacteria</taxon>
        <taxon>Rhodocyclales</taxon>
        <taxon>Zoogloeaceae</taxon>
        <taxon>Pseudothauera</taxon>
    </lineage>
</organism>
<feature type="signal peptide" evidence="2">
    <location>
        <begin position="1"/>
        <end position="23"/>
    </location>
</feature>
<evidence type="ECO:0000259" key="4">
    <source>
        <dbReference type="Pfam" id="PF07655"/>
    </source>
</evidence>
<feature type="domain" description="Secretin N-terminal" evidence="4">
    <location>
        <begin position="148"/>
        <end position="235"/>
    </location>
</feature>
<dbReference type="EMBL" id="PZKC01000005">
    <property type="protein sequence ID" value="PTD96826.1"/>
    <property type="molecule type" value="Genomic_DNA"/>
</dbReference>
<dbReference type="InterPro" id="IPR004846">
    <property type="entry name" value="T2SS/T3SS_dom"/>
</dbReference>
<sequence>MSPRLPALLAALLLAACATPRPALNGESPSDRLRAEIAASQPPAAAAEVPPEVAASLLPPVSLEIPRAPEHRFDIDVREVEARTFFMSLLHDSEENIVVHPAVSGTLTLSLRNVSVADVLTAVRDVYGYDVRRSSAGWQVFPAALQSRMFNVNYINLTREGRTETRVSSGQLRGGGSGSSQSGSTSGSDNAAPASSQIETASRSDFWAELEQSLQLIIGSTAGADSNGRAVVINPHTGLVLVRGMPAELREVESFLRSLQSSITRQVLLEAKILEVELSDGFQSGINWAALGRPGSDKTIVGGMTGGGTIFGSGASDIRGQTGVLDPRALQEVQNTLASGFGGVFSLALNLNDFTAFIELLKTQGDVQVLSSPRIATMNNQKAVIKVGTDEFFVTRVSSNNTTTGTTTNTNPEIELTPFFSGIALDVTPQIDHNGEIILHVRPAVSEVVDQTKTLTVFGQTQTLPLALSSTRESDSIVRARNGQIIVIGGLMQDVQRDGKASLPVLGDMPVLGHLFRHTQQSRRKTELVILLKPIVVDDEQVWHDDLRATGQRIDTLAPPQGPLR</sequence>
<dbReference type="Proteomes" id="UP000241193">
    <property type="component" value="Unassembled WGS sequence"/>
</dbReference>
<dbReference type="PRINTS" id="PR00811">
    <property type="entry name" value="BCTERIALGSPD"/>
</dbReference>
<evidence type="ECO:0000313" key="5">
    <source>
        <dbReference type="EMBL" id="PTD96826.1"/>
    </source>
</evidence>
<dbReference type="GO" id="GO:0019867">
    <property type="term" value="C:outer membrane"/>
    <property type="evidence" value="ECO:0007669"/>
    <property type="project" value="InterPro"/>
</dbReference>
<dbReference type="GO" id="GO:0009306">
    <property type="term" value="P:protein secretion"/>
    <property type="evidence" value="ECO:0007669"/>
    <property type="project" value="InterPro"/>
</dbReference>
<dbReference type="RefSeq" id="WP_107493227.1">
    <property type="nucleotide sequence ID" value="NZ_PZKC01000005.1"/>
</dbReference>
<dbReference type="Gene3D" id="3.30.1370.130">
    <property type="match status" value="1"/>
</dbReference>
<dbReference type="InterPro" id="IPR011514">
    <property type="entry name" value="Secretin_N_2"/>
</dbReference>
<reference evidence="5 6" key="2">
    <citation type="submission" date="2018-04" db="EMBL/GenBank/DDBJ databases">
        <title>Thauera lacus sp. nov., isolated from an saline lake in Inner Mongolia, China.</title>
        <authorList>
            <person name="Liang Q.-Y."/>
        </authorList>
    </citation>
    <scope>NUCLEOTIDE SEQUENCE [LARGE SCALE GENOMIC DNA]</scope>
    <source>
        <strain evidence="5 6">D20</strain>
    </source>
</reference>
<keyword evidence="2" id="KW-0732">Signal</keyword>
<evidence type="ECO:0000256" key="2">
    <source>
        <dbReference type="SAM" id="SignalP"/>
    </source>
</evidence>
<feature type="chain" id="PRO_5015526626" evidence="2">
    <location>
        <begin position="24"/>
        <end position="565"/>
    </location>
</feature>
<dbReference type="Pfam" id="PF07655">
    <property type="entry name" value="Secretin_N_2"/>
    <property type="match status" value="1"/>
</dbReference>
<dbReference type="PANTHER" id="PTHR30332">
    <property type="entry name" value="PROBABLE GENERAL SECRETION PATHWAY PROTEIN D"/>
    <property type="match status" value="1"/>
</dbReference>